<name>A0A0C3DJJ4_9AGAM</name>
<proteinExistence type="predicted"/>
<dbReference type="HOGENOM" id="CLU_3015540_0_0_1"/>
<evidence type="ECO:0000313" key="2">
    <source>
        <dbReference type="Proteomes" id="UP000053989"/>
    </source>
</evidence>
<dbReference type="Proteomes" id="UP000053989">
    <property type="component" value="Unassembled WGS sequence"/>
</dbReference>
<keyword evidence="2" id="KW-1185">Reference proteome</keyword>
<gene>
    <name evidence="1" type="ORF">SCLCIDRAFT_1216388</name>
</gene>
<dbReference type="InParanoid" id="A0A0C3DJJ4"/>
<protein>
    <submittedName>
        <fullName evidence="1">Uncharacterized protein</fullName>
    </submittedName>
</protein>
<dbReference type="EMBL" id="KN822057">
    <property type="protein sequence ID" value="KIM60870.1"/>
    <property type="molecule type" value="Genomic_DNA"/>
</dbReference>
<accession>A0A0C3DJJ4</accession>
<evidence type="ECO:0000313" key="1">
    <source>
        <dbReference type="EMBL" id="KIM60870.1"/>
    </source>
</evidence>
<reference evidence="1 2" key="1">
    <citation type="submission" date="2014-04" db="EMBL/GenBank/DDBJ databases">
        <authorList>
            <consortium name="DOE Joint Genome Institute"/>
            <person name="Kuo A."/>
            <person name="Kohler A."/>
            <person name="Nagy L.G."/>
            <person name="Floudas D."/>
            <person name="Copeland A."/>
            <person name="Barry K.W."/>
            <person name="Cichocki N."/>
            <person name="Veneault-Fourrey C."/>
            <person name="LaButti K."/>
            <person name="Lindquist E.A."/>
            <person name="Lipzen A."/>
            <person name="Lundell T."/>
            <person name="Morin E."/>
            <person name="Murat C."/>
            <person name="Sun H."/>
            <person name="Tunlid A."/>
            <person name="Henrissat B."/>
            <person name="Grigoriev I.V."/>
            <person name="Hibbett D.S."/>
            <person name="Martin F."/>
            <person name="Nordberg H.P."/>
            <person name="Cantor M.N."/>
            <person name="Hua S.X."/>
        </authorList>
    </citation>
    <scope>NUCLEOTIDE SEQUENCE [LARGE SCALE GENOMIC DNA]</scope>
    <source>
        <strain evidence="1 2">Foug A</strain>
    </source>
</reference>
<dbReference type="AlphaFoldDB" id="A0A0C3DJJ4"/>
<organism evidence="1 2">
    <name type="scientific">Scleroderma citrinum Foug A</name>
    <dbReference type="NCBI Taxonomy" id="1036808"/>
    <lineage>
        <taxon>Eukaryota</taxon>
        <taxon>Fungi</taxon>
        <taxon>Dikarya</taxon>
        <taxon>Basidiomycota</taxon>
        <taxon>Agaricomycotina</taxon>
        <taxon>Agaricomycetes</taxon>
        <taxon>Agaricomycetidae</taxon>
        <taxon>Boletales</taxon>
        <taxon>Sclerodermatineae</taxon>
        <taxon>Sclerodermataceae</taxon>
        <taxon>Scleroderma</taxon>
    </lineage>
</organism>
<sequence length="56" mass="6575">MFVLHHPQNLTLPLHQYATWAIKHRRGTITGQRSTLKITELCFRILTCILWQAVMS</sequence>
<reference evidence="2" key="2">
    <citation type="submission" date="2015-01" db="EMBL/GenBank/DDBJ databases">
        <title>Evolutionary Origins and Diversification of the Mycorrhizal Mutualists.</title>
        <authorList>
            <consortium name="DOE Joint Genome Institute"/>
            <consortium name="Mycorrhizal Genomics Consortium"/>
            <person name="Kohler A."/>
            <person name="Kuo A."/>
            <person name="Nagy L.G."/>
            <person name="Floudas D."/>
            <person name="Copeland A."/>
            <person name="Barry K.W."/>
            <person name="Cichocki N."/>
            <person name="Veneault-Fourrey C."/>
            <person name="LaButti K."/>
            <person name="Lindquist E.A."/>
            <person name="Lipzen A."/>
            <person name="Lundell T."/>
            <person name="Morin E."/>
            <person name="Murat C."/>
            <person name="Riley R."/>
            <person name="Ohm R."/>
            <person name="Sun H."/>
            <person name="Tunlid A."/>
            <person name="Henrissat B."/>
            <person name="Grigoriev I.V."/>
            <person name="Hibbett D.S."/>
            <person name="Martin F."/>
        </authorList>
    </citation>
    <scope>NUCLEOTIDE SEQUENCE [LARGE SCALE GENOMIC DNA]</scope>
    <source>
        <strain evidence="2">Foug A</strain>
    </source>
</reference>